<gene>
    <name evidence="1" type="ORF">I0C86_40505</name>
</gene>
<proteinExistence type="predicted"/>
<organism evidence="1 2">
    <name type="scientific">Plantactinospora alkalitolerans</name>
    <dbReference type="NCBI Taxonomy" id="2789879"/>
    <lineage>
        <taxon>Bacteria</taxon>
        <taxon>Bacillati</taxon>
        <taxon>Actinomycetota</taxon>
        <taxon>Actinomycetes</taxon>
        <taxon>Micromonosporales</taxon>
        <taxon>Micromonosporaceae</taxon>
        <taxon>Plantactinospora</taxon>
    </lineage>
</organism>
<comment type="caution">
    <text evidence="1">The sequence shown here is derived from an EMBL/GenBank/DDBJ whole genome shotgun (WGS) entry which is preliminary data.</text>
</comment>
<dbReference type="RefSeq" id="WP_196206624.1">
    <property type="nucleotide sequence ID" value="NZ_JADPUN010000422.1"/>
</dbReference>
<accession>A0ABS0H9L0</accession>
<evidence type="ECO:0000313" key="1">
    <source>
        <dbReference type="EMBL" id="MBF9135163.1"/>
    </source>
</evidence>
<reference evidence="1 2" key="1">
    <citation type="submission" date="2020-11" db="EMBL/GenBank/DDBJ databases">
        <title>A novel isolate from a Black sea contaminated sediment with potential to produce alkanes: Plantactinospora alkalitolerans sp. nov.</title>
        <authorList>
            <person name="Carro L."/>
            <person name="Veyisoglu A."/>
            <person name="Guven K."/>
            <person name="Schumann P."/>
            <person name="Klenk H.-P."/>
            <person name="Sahin N."/>
        </authorList>
    </citation>
    <scope>NUCLEOTIDE SEQUENCE [LARGE SCALE GENOMIC DNA]</scope>
    <source>
        <strain evidence="1 2">S1510</strain>
    </source>
</reference>
<keyword evidence="2" id="KW-1185">Reference proteome</keyword>
<protein>
    <submittedName>
        <fullName evidence="1">Uncharacterized protein</fullName>
    </submittedName>
</protein>
<evidence type="ECO:0000313" key="2">
    <source>
        <dbReference type="Proteomes" id="UP000638560"/>
    </source>
</evidence>
<sequence>MTSYGFSDSSYTTARIVRGVDDLGADVVELIVRLRTEDPRRTPRHISDELMERDIPVLPEVVAEVLALRQF</sequence>
<dbReference type="EMBL" id="JADPUN010000422">
    <property type="protein sequence ID" value="MBF9135163.1"/>
    <property type="molecule type" value="Genomic_DNA"/>
</dbReference>
<name>A0ABS0H9L0_9ACTN</name>
<dbReference type="Proteomes" id="UP000638560">
    <property type="component" value="Unassembled WGS sequence"/>
</dbReference>